<dbReference type="CDD" id="cd01145">
    <property type="entry name" value="TroA_c"/>
    <property type="match status" value="1"/>
</dbReference>
<dbReference type="EMBL" id="CAADFR010000103">
    <property type="protein sequence ID" value="VFK41748.1"/>
    <property type="molecule type" value="Genomic_DNA"/>
</dbReference>
<dbReference type="SUPFAM" id="SSF53807">
    <property type="entry name" value="Helical backbone' metal receptor"/>
    <property type="match status" value="1"/>
</dbReference>
<accession>A0A450Z1F2</accession>
<evidence type="ECO:0000313" key="1">
    <source>
        <dbReference type="EMBL" id="VFK41748.1"/>
    </source>
</evidence>
<name>A0A450Z1F2_9GAMM</name>
<dbReference type="PANTHER" id="PTHR42953:SF2">
    <property type="entry name" value="ADHESION PROTEIN"/>
    <property type="match status" value="1"/>
</dbReference>
<organism evidence="2">
    <name type="scientific">Candidatus Kentrum sp. SD</name>
    <dbReference type="NCBI Taxonomy" id="2126332"/>
    <lineage>
        <taxon>Bacteria</taxon>
        <taxon>Pseudomonadati</taxon>
        <taxon>Pseudomonadota</taxon>
        <taxon>Gammaproteobacteria</taxon>
        <taxon>Candidatus Kentrum</taxon>
    </lineage>
</organism>
<dbReference type="GO" id="GO:0046872">
    <property type="term" value="F:metal ion binding"/>
    <property type="evidence" value="ECO:0007669"/>
    <property type="project" value="InterPro"/>
</dbReference>
<dbReference type="InterPro" id="IPR050492">
    <property type="entry name" value="Bact_metal-bind_prot9"/>
</dbReference>
<dbReference type="InterPro" id="IPR006127">
    <property type="entry name" value="ZnuA-like"/>
</dbReference>
<dbReference type="PANTHER" id="PTHR42953">
    <property type="entry name" value="HIGH-AFFINITY ZINC UPTAKE SYSTEM PROTEIN ZNUA-RELATED"/>
    <property type="match status" value="1"/>
</dbReference>
<evidence type="ECO:0000313" key="2">
    <source>
        <dbReference type="EMBL" id="VFK47597.1"/>
    </source>
</evidence>
<sequence>MKNTLSFHTGTGRPGMRFLLGVGLLFAAFGLQAKIIDIFACEPEWASLAEAVGGGNVSVFSATTARQDPHHIQARPSLIAMLRRAELLICSGAGLEEGWLPVLLRRARNASVQPGNPGYLMAADHLTLLDVPGRLDRSEGDIHARGNPHVHLSPANIRRVAQVLTERMMRIDPARAEHYRKEGDDFLRLWDAAGATWKIAAAPLAGRSVVVHHQEWIYLFDWLGMRRWATLEPKPGIPPSAGHLSKLAAMAATTGTGSDKPIAIIRAPSDDSRPSQWLAGKTAVPAIVLPYTVGGSDGATDLFALFGETVRELVGIMP</sequence>
<proteinExistence type="predicted"/>
<dbReference type="EMBL" id="CAADFU010000099">
    <property type="protein sequence ID" value="VFK47597.1"/>
    <property type="molecule type" value="Genomic_DNA"/>
</dbReference>
<gene>
    <name evidence="2" type="ORF">BECKSD772E_GA0070983_10995</name>
    <name evidence="1" type="ORF">BECKSD772F_GA0070984_11035</name>
</gene>
<dbReference type="Gene3D" id="3.40.50.1980">
    <property type="entry name" value="Nitrogenase molybdenum iron protein domain"/>
    <property type="match status" value="2"/>
</dbReference>
<dbReference type="Pfam" id="PF01297">
    <property type="entry name" value="ZnuA"/>
    <property type="match status" value="1"/>
</dbReference>
<reference evidence="2" key="1">
    <citation type="submission" date="2019-02" db="EMBL/GenBank/DDBJ databases">
        <authorList>
            <person name="Gruber-Vodicka R. H."/>
            <person name="Seah K. B. B."/>
        </authorList>
    </citation>
    <scope>NUCLEOTIDE SEQUENCE</scope>
    <source>
        <strain evidence="2">BECK_S1320</strain>
        <strain evidence="1">BECK_S1321</strain>
    </source>
</reference>
<dbReference type="AlphaFoldDB" id="A0A450Z1F2"/>
<protein>
    <submittedName>
        <fullName evidence="2">Zinc/manganese transport system substrate-binding protein</fullName>
    </submittedName>
</protein>
<dbReference type="GO" id="GO:0030001">
    <property type="term" value="P:metal ion transport"/>
    <property type="evidence" value="ECO:0007669"/>
    <property type="project" value="InterPro"/>
</dbReference>